<feature type="compositionally biased region" description="Gly residues" evidence="7">
    <location>
        <begin position="885"/>
        <end position="896"/>
    </location>
</feature>
<dbReference type="Gene3D" id="2.130.10.10">
    <property type="entry name" value="YVTN repeat-like/Quinoprotein amine dehydrogenase"/>
    <property type="match status" value="1"/>
</dbReference>
<dbReference type="SMART" id="SM00320">
    <property type="entry name" value="WD40"/>
    <property type="match status" value="3"/>
</dbReference>
<keyword evidence="4 6" id="KW-0863">Zinc-finger</keyword>
<dbReference type="PROSITE" id="PS50865">
    <property type="entry name" value="ZF_MYND_2"/>
    <property type="match status" value="1"/>
</dbReference>
<dbReference type="InterPro" id="IPR015943">
    <property type="entry name" value="WD40/YVTN_repeat-like_dom_sf"/>
</dbReference>
<feature type="domain" description="MYND-type" evidence="9">
    <location>
        <begin position="995"/>
        <end position="1058"/>
    </location>
</feature>
<dbReference type="InterPro" id="IPR001878">
    <property type="entry name" value="Znf_CCHC"/>
</dbReference>
<dbReference type="InterPro" id="IPR036322">
    <property type="entry name" value="WD40_repeat_dom_sf"/>
</dbReference>
<dbReference type="Proteomes" id="UP000001058">
    <property type="component" value="Unassembled WGS sequence"/>
</dbReference>
<proteinExistence type="predicted"/>
<dbReference type="GeneID" id="9625133"/>
<evidence type="ECO:0000256" key="3">
    <source>
        <dbReference type="ARBA" id="ARBA00022737"/>
    </source>
</evidence>
<evidence type="ECO:0000259" key="9">
    <source>
        <dbReference type="PROSITE" id="PS50865"/>
    </source>
</evidence>
<dbReference type="PROSITE" id="PS50158">
    <property type="entry name" value="ZF_CCHC"/>
    <property type="match status" value="1"/>
</dbReference>
<dbReference type="PANTHER" id="PTHR44019">
    <property type="entry name" value="WD REPEAT-CONTAINING PROTEIN 55"/>
    <property type="match status" value="1"/>
</dbReference>
<dbReference type="RefSeq" id="XP_002948288.1">
    <property type="nucleotide sequence ID" value="XM_002948242.1"/>
</dbReference>
<dbReference type="InterPro" id="IPR002893">
    <property type="entry name" value="Znf_MYND"/>
</dbReference>
<dbReference type="GO" id="GO:0008270">
    <property type="term" value="F:zinc ion binding"/>
    <property type="evidence" value="ECO:0007669"/>
    <property type="project" value="UniProtKB-KW"/>
</dbReference>
<feature type="region of interest" description="Disordered" evidence="7">
    <location>
        <begin position="789"/>
        <end position="814"/>
    </location>
</feature>
<dbReference type="InterPro" id="IPR036875">
    <property type="entry name" value="Znf_CCHC_sf"/>
</dbReference>
<gene>
    <name evidence="10" type="ORF">VOLCADRAFT_103774</name>
</gene>
<dbReference type="InterPro" id="IPR001680">
    <property type="entry name" value="WD40_rpt"/>
</dbReference>
<dbReference type="SUPFAM" id="SSF50978">
    <property type="entry name" value="WD40 repeat-like"/>
    <property type="match status" value="1"/>
</dbReference>
<dbReference type="Pfam" id="PF00400">
    <property type="entry name" value="WD40"/>
    <property type="match status" value="1"/>
</dbReference>
<feature type="compositionally biased region" description="Low complexity" evidence="7">
    <location>
        <begin position="1072"/>
        <end position="1092"/>
    </location>
</feature>
<dbReference type="GO" id="GO:0003676">
    <property type="term" value="F:nucleic acid binding"/>
    <property type="evidence" value="ECO:0007669"/>
    <property type="project" value="InterPro"/>
</dbReference>
<dbReference type="OrthoDB" id="538354at2759"/>
<accession>D8TP41</accession>
<dbReference type="AlphaFoldDB" id="D8TP41"/>
<keyword evidence="3" id="KW-0677">Repeat</keyword>
<sequence>MSPIMDTTAPVDPIANVVTSPLPSTTAPPHPNQPSGSQSQSLPIDHPVVPVAAPASGGVGAAMPVSPPLGNGQRPCSLKLPLPDRRWLISDEGAELAQLRMADYLDHTVFELKAHLFLAGYSFPDPVATAWVLLSVGPPRLVMDLYSALGAFTNKAIPSADWLLAWFKDAVGLPEEPPVYNALLRMREFFEAKPLRSVEEGLQQLRDLRREMPANTPDSIFIYHLVTLLPDELKDRLMNDWSSGVPVPWKSLPSFLQVFKSCAEELKSLASTPSGSTGFGAGASVSGTRRIRSVSGGGQRPDSEVKRQRLGSTMPDCIPWSERFMNPTGNAKSIWVRGLNSHQSKVLRSKKQCLLCHQTGHFAQDCGDAEFLFPEDFFYYERKPLMFKCSETYGRTRSPAPSPPRLSTHSLHRRKFIKYWLNNASVTHIACSVTWPPTIAAIGYAPCVRAWAPTSRDEPEFRPVQQLLEVDGERFVAAIVKAGAPVTSLDASRTFIVAGTAAGYVRVWKRQSAVDATFTQFFAPDLQLDSLPVYCVKLGPLRGQQHPGGGGGGGGGGDGGGGDVVMVVHTRGNGRVSAWRLSDAKIIGTLGRSGPPDSPTALLSANVQHACLARDVLLTCSWLPGADPLLQWIHPVQRQGGEVPGISHHLAGLSRPLSCDYDGNIIVMGCEDGTVWVWGLTQSQDTEVGGGAASQQQEQHSVPDVSHWRGYHRGAVGAVACLPYRGGQVASAGADGCVRLWSPRGELLAVARLGWQVTALAVNEMALVVGGAEGQIQILVLLTDEQAATATSRPTEAERREAQTPPTATGDSPAQGSVVAQYAYWFDARSPKARSGSRSGGESASAGLWGLASEHPDAFAAFVPPRRQVTVADLQQQRSPMGQVGSSGGGGGGGGSTAAEGAAGASDGGTTAAVTNGSCGGGGVPGTASSFNMQAALKGAQRSAVEQAAAQAAEEEAAKRAQLRAMGEGPGVARSRGPVQLESATSATMGRKCANPSCLQREGLLALRQRQQQQGTAGGGGGGNGNGVFKRCGACKSAFYCSAHCQATHWRDGHKKECALLAEAWQRQLQEQQVQEQEPLQQKQPQQQTQPQRTSDAEDTRAAVDVACTAVDQTGFDLRTGAGDAANDGSGGSDTGPTSCMHGCGGEKGNVTAEAAGAVGDGGGKTARMVAVGGTGDAVAAVAAATVVSGATTPAAVAAAPEPPASVAGPVWCCATADSLNELD</sequence>
<dbReference type="PANTHER" id="PTHR44019:SF8">
    <property type="entry name" value="POC1 CENTRIOLAR PROTEIN HOMOLOG"/>
    <property type="match status" value="1"/>
</dbReference>
<evidence type="ECO:0000256" key="5">
    <source>
        <dbReference type="ARBA" id="ARBA00022833"/>
    </source>
</evidence>
<evidence type="ECO:0008006" key="12">
    <source>
        <dbReference type="Google" id="ProtNLM"/>
    </source>
</evidence>
<keyword evidence="11" id="KW-1185">Reference proteome</keyword>
<organism evidence="11">
    <name type="scientific">Volvox carteri f. nagariensis</name>
    <dbReference type="NCBI Taxonomy" id="3068"/>
    <lineage>
        <taxon>Eukaryota</taxon>
        <taxon>Viridiplantae</taxon>
        <taxon>Chlorophyta</taxon>
        <taxon>core chlorophytes</taxon>
        <taxon>Chlorophyceae</taxon>
        <taxon>CS clade</taxon>
        <taxon>Chlamydomonadales</taxon>
        <taxon>Volvocaceae</taxon>
        <taxon>Volvox</taxon>
    </lineage>
</organism>
<reference evidence="10 11" key="1">
    <citation type="journal article" date="2010" name="Science">
        <title>Genomic analysis of organismal complexity in the multicellular green alga Volvox carteri.</title>
        <authorList>
            <person name="Prochnik S.E."/>
            <person name="Umen J."/>
            <person name="Nedelcu A.M."/>
            <person name="Hallmann A."/>
            <person name="Miller S.M."/>
            <person name="Nishii I."/>
            <person name="Ferris P."/>
            <person name="Kuo A."/>
            <person name="Mitros T."/>
            <person name="Fritz-Laylin L.K."/>
            <person name="Hellsten U."/>
            <person name="Chapman J."/>
            <person name="Simakov O."/>
            <person name="Rensing S.A."/>
            <person name="Terry A."/>
            <person name="Pangilinan J."/>
            <person name="Kapitonov V."/>
            <person name="Jurka J."/>
            <person name="Salamov A."/>
            <person name="Shapiro H."/>
            <person name="Schmutz J."/>
            <person name="Grimwood J."/>
            <person name="Lindquist E."/>
            <person name="Lucas S."/>
            <person name="Grigoriev I.V."/>
            <person name="Schmitt R."/>
            <person name="Kirk D."/>
            <person name="Rokhsar D.S."/>
        </authorList>
    </citation>
    <scope>NUCLEOTIDE SEQUENCE [LARGE SCALE GENOMIC DNA]</scope>
    <source>
        <strain evidence="11">f. Nagariensis / Eve</strain>
    </source>
</reference>
<feature type="region of interest" description="Disordered" evidence="7">
    <location>
        <begin position="1"/>
        <end position="44"/>
    </location>
</feature>
<feature type="region of interest" description="Disordered" evidence="7">
    <location>
        <begin position="874"/>
        <end position="909"/>
    </location>
</feature>
<dbReference type="KEGG" id="vcn:VOLCADRAFT_103774"/>
<evidence type="ECO:0000256" key="2">
    <source>
        <dbReference type="ARBA" id="ARBA00022723"/>
    </source>
</evidence>
<keyword evidence="5" id="KW-0862">Zinc</keyword>
<evidence type="ECO:0000259" key="8">
    <source>
        <dbReference type="PROSITE" id="PS50158"/>
    </source>
</evidence>
<evidence type="ECO:0000256" key="1">
    <source>
        <dbReference type="ARBA" id="ARBA00022574"/>
    </source>
</evidence>
<keyword evidence="1" id="KW-0853">WD repeat</keyword>
<dbReference type="InParanoid" id="D8TP41"/>
<feature type="compositionally biased region" description="Polar residues" evidence="7">
    <location>
        <begin position="33"/>
        <end position="42"/>
    </location>
</feature>
<dbReference type="Pfam" id="PF01753">
    <property type="entry name" value="zf-MYND"/>
    <property type="match status" value="1"/>
</dbReference>
<evidence type="ECO:0000256" key="4">
    <source>
        <dbReference type="ARBA" id="ARBA00022771"/>
    </source>
</evidence>
<evidence type="ECO:0000313" key="10">
    <source>
        <dbReference type="EMBL" id="EFJ50695.1"/>
    </source>
</evidence>
<evidence type="ECO:0000313" key="11">
    <source>
        <dbReference type="Proteomes" id="UP000001058"/>
    </source>
</evidence>
<dbReference type="SUPFAM" id="SSF57756">
    <property type="entry name" value="Retrovirus zinc finger-like domains"/>
    <property type="match status" value="1"/>
</dbReference>
<feature type="compositionally biased region" description="Polar residues" evidence="7">
    <location>
        <begin position="804"/>
        <end position="814"/>
    </location>
</feature>
<feature type="region of interest" description="Disordered" evidence="7">
    <location>
        <begin position="1072"/>
        <end position="1101"/>
    </location>
</feature>
<feature type="domain" description="CCHC-type" evidence="8">
    <location>
        <begin position="353"/>
        <end position="366"/>
    </location>
</feature>
<name>D8TP41_VOLCA</name>
<dbReference type="Gene3D" id="6.10.140.2220">
    <property type="match status" value="1"/>
</dbReference>
<feature type="compositionally biased region" description="Low complexity" evidence="7">
    <location>
        <begin position="897"/>
        <end position="909"/>
    </location>
</feature>
<dbReference type="EMBL" id="GL378330">
    <property type="protein sequence ID" value="EFJ50695.1"/>
    <property type="molecule type" value="Genomic_DNA"/>
</dbReference>
<evidence type="ECO:0000256" key="6">
    <source>
        <dbReference type="PROSITE-ProRule" id="PRU00134"/>
    </source>
</evidence>
<keyword evidence="2" id="KW-0479">Metal-binding</keyword>
<dbReference type="SUPFAM" id="SSF144232">
    <property type="entry name" value="HIT/MYND zinc finger-like"/>
    <property type="match status" value="1"/>
</dbReference>
<dbReference type="InterPro" id="IPR050505">
    <property type="entry name" value="WDR55/POC1"/>
</dbReference>
<protein>
    <recommendedName>
        <fullName evidence="12">MYND-type domain-containing protein</fullName>
    </recommendedName>
</protein>
<dbReference type="STRING" id="3068.D8TP41"/>
<evidence type="ECO:0000256" key="7">
    <source>
        <dbReference type="SAM" id="MobiDB-lite"/>
    </source>
</evidence>